<dbReference type="RefSeq" id="WP_124329734.1">
    <property type="nucleotide sequence ID" value="NZ_BEXT01000001.1"/>
</dbReference>
<dbReference type="InterPro" id="IPR003593">
    <property type="entry name" value="AAA+_ATPase"/>
</dbReference>
<dbReference type="GO" id="GO:0017116">
    <property type="term" value="F:single-stranded DNA helicase activity"/>
    <property type="evidence" value="ECO:0007669"/>
    <property type="project" value="TreeGrafter"/>
</dbReference>
<dbReference type="Pfam" id="PF18335">
    <property type="entry name" value="SH3_13"/>
    <property type="match status" value="1"/>
</dbReference>
<dbReference type="SUPFAM" id="SSF52540">
    <property type="entry name" value="P-loop containing nucleoside triphosphate hydrolases"/>
    <property type="match status" value="2"/>
</dbReference>
<dbReference type="InterPro" id="IPR006345">
    <property type="entry name" value="RecD2"/>
</dbReference>
<dbReference type="InterPro" id="IPR050534">
    <property type="entry name" value="Coronavir_polyprotein_1ab"/>
</dbReference>
<organism evidence="4 5">
    <name type="scientific">Desulfonema ishimotonii</name>
    <dbReference type="NCBI Taxonomy" id="45657"/>
    <lineage>
        <taxon>Bacteria</taxon>
        <taxon>Pseudomonadati</taxon>
        <taxon>Thermodesulfobacteriota</taxon>
        <taxon>Desulfobacteria</taxon>
        <taxon>Desulfobacterales</taxon>
        <taxon>Desulfococcaceae</taxon>
        <taxon>Desulfonema</taxon>
    </lineage>
</organism>
<dbReference type="AlphaFoldDB" id="A0A401G033"/>
<evidence type="ECO:0000256" key="1">
    <source>
        <dbReference type="ARBA" id="ARBA00022741"/>
    </source>
</evidence>
<dbReference type="Gene3D" id="1.10.150.20">
    <property type="entry name" value="5' to 3' exonuclease, C-terminal subdomain"/>
    <property type="match status" value="1"/>
</dbReference>
<dbReference type="Pfam" id="PF14490">
    <property type="entry name" value="HHH_RecD2"/>
    <property type="match status" value="1"/>
</dbReference>
<evidence type="ECO:0000259" key="3">
    <source>
        <dbReference type="SMART" id="SM00382"/>
    </source>
</evidence>
<dbReference type="PANTHER" id="PTHR43788:SF6">
    <property type="entry name" value="DNA HELICASE B"/>
    <property type="match status" value="1"/>
</dbReference>
<dbReference type="CDD" id="cd18809">
    <property type="entry name" value="SF1_C_RecD"/>
    <property type="match status" value="1"/>
</dbReference>
<dbReference type="Gene3D" id="2.30.30.940">
    <property type="match status" value="1"/>
</dbReference>
<dbReference type="SUPFAM" id="SSF47781">
    <property type="entry name" value="RuvA domain 2-like"/>
    <property type="match status" value="1"/>
</dbReference>
<accession>A0A401G033</accession>
<dbReference type="GO" id="GO:0006310">
    <property type="term" value="P:DNA recombination"/>
    <property type="evidence" value="ECO:0007669"/>
    <property type="project" value="InterPro"/>
</dbReference>
<name>A0A401G033_9BACT</name>
<dbReference type="HAMAP" id="MF_01488">
    <property type="entry name" value="RecD2"/>
    <property type="match status" value="1"/>
</dbReference>
<dbReference type="InterPro" id="IPR055446">
    <property type="entry name" value="RecD2_N_OB"/>
</dbReference>
<evidence type="ECO:0000313" key="5">
    <source>
        <dbReference type="Proteomes" id="UP000288096"/>
    </source>
</evidence>
<dbReference type="InterPro" id="IPR041451">
    <property type="entry name" value="RecD2_SH13"/>
</dbReference>
<protein>
    <submittedName>
        <fullName evidence="4">Recombinase RecD</fullName>
    </submittedName>
</protein>
<keyword evidence="1" id="KW-0547">Nucleotide-binding</keyword>
<keyword evidence="5" id="KW-1185">Reference proteome</keyword>
<sequence length="723" mass="80086">MLVDLQGQIERITYTNEESGYTIARLKVPGQRDLVTIVGNLMAPMPGEIIRMKGEWTRHPRYGDQFKVVYYNTAVPATVYGIRKYLGSGLIKGVGPVIAERIVRKFGEKTLDIIEADIGNLTQVDGIGEKRIAMIRKAWDDQKEIREVMLFLQSHGVSSGYATKIFKRYGNRSVQVVRENPYRLATDIFGIGFLTADRIAENLGFEKNSPLRAEAGILYVLNQLADEGHVYYPYEPLMEKCREILGVERAVLADAFAGVEKDRKIRIEDMNEDMEAFAVNNKAVYLTQFHVCEVGIARRLKILTAVPKSLPDTDSEKAIAWVQDRLAIGLAEKQKAAIKCAIEQKVMVITGGPGTGKTTIINAILKIFAAAQAEILLAAPTGRAAKRMSEATGFPAKTIHRLLRFSPATGGFEKNYENPLECGVLILDEASMIDTVLMHHLLKAVPAAATLILVGDVNQLPSVGAGNVLNDIIASGAVPVVTLSEIFRQARESRIIVNAHRINQGRMPHADAASPGNDFYFIQKEAPEAVLDIILRLVKERIPRRFGFDPVDDIQVLSPMHRGIVGAGNLNMALQNALNPGTGGVVRGQRTYRVNDKVMQIRNNYDKAVFNGDIGRITRIDAESREVLITFDGRALTYDYGDLDEVVLAYAVSVHKSQGSEYPAVVMPVLIQHYMLLQRNLIYTGMTRGRELVVLVGTKKALAIGVHNDKTQKRFTCLRHRLA</sequence>
<keyword evidence="2" id="KW-0067">ATP-binding</keyword>
<dbReference type="PANTHER" id="PTHR43788">
    <property type="entry name" value="DNA2/NAM7 HELICASE FAMILY MEMBER"/>
    <property type="match status" value="1"/>
</dbReference>
<dbReference type="Gene3D" id="3.40.50.300">
    <property type="entry name" value="P-loop containing nucleotide triphosphate hydrolases"/>
    <property type="match status" value="2"/>
</dbReference>
<dbReference type="OrthoDB" id="9763659at2"/>
<gene>
    <name evidence="4" type="ORF">DENIS_3542</name>
</gene>
<feature type="domain" description="AAA+ ATPase" evidence="3">
    <location>
        <begin position="343"/>
        <end position="541"/>
    </location>
</feature>
<dbReference type="InterPro" id="IPR027785">
    <property type="entry name" value="UvrD-like_helicase_C"/>
</dbReference>
<evidence type="ECO:0000313" key="4">
    <source>
        <dbReference type="EMBL" id="GBC62570.1"/>
    </source>
</evidence>
<dbReference type="GO" id="GO:0009338">
    <property type="term" value="C:exodeoxyribonuclease V complex"/>
    <property type="evidence" value="ECO:0007669"/>
    <property type="project" value="TreeGrafter"/>
</dbReference>
<dbReference type="Proteomes" id="UP000288096">
    <property type="component" value="Unassembled WGS sequence"/>
</dbReference>
<dbReference type="CDD" id="cd17933">
    <property type="entry name" value="DEXSc_RecD-like"/>
    <property type="match status" value="1"/>
</dbReference>
<dbReference type="InterPro" id="IPR010994">
    <property type="entry name" value="RuvA_2-like"/>
</dbReference>
<evidence type="ECO:0000256" key="2">
    <source>
        <dbReference type="ARBA" id="ARBA00022840"/>
    </source>
</evidence>
<dbReference type="InterPro" id="IPR027417">
    <property type="entry name" value="P-loop_NTPase"/>
</dbReference>
<dbReference type="Gene3D" id="1.10.10.2220">
    <property type="match status" value="1"/>
</dbReference>
<comment type="caution">
    <text evidence="4">The sequence shown here is derived from an EMBL/GenBank/DDBJ whole genome shotgun (WGS) entry which is preliminary data.</text>
</comment>
<reference evidence="5" key="2">
    <citation type="submission" date="2019-01" db="EMBL/GenBank/DDBJ databases">
        <title>Genome sequence of Desulfonema ishimotonii strain Tokyo 01.</title>
        <authorList>
            <person name="Fukui M."/>
        </authorList>
    </citation>
    <scope>NUCLEOTIDE SEQUENCE [LARGE SCALE GENOMIC DNA]</scope>
    <source>
        <strain evidence="5">Tokyo 01</strain>
    </source>
</reference>
<dbReference type="GO" id="GO:0005524">
    <property type="term" value="F:ATP binding"/>
    <property type="evidence" value="ECO:0007669"/>
    <property type="project" value="UniProtKB-KW"/>
</dbReference>
<dbReference type="GO" id="GO:0003677">
    <property type="term" value="F:DNA binding"/>
    <property type="evidence" value="ECO:0007669"/>
    <property type="project" value="InterPro"/>
</dbReference>
<dbReference type="Pfam" id="PF23139">
    <property type="entry name" value="OB_YrrC"/>
    <property type="match status" value="1"/>
</dbReference>
<dbReference type="SMART" id="SM00382">
    <property type="entry name" value="AAA"/>
    <property type="match status" value="1"/>
</dbReference>
<dbReference type="InterPro" id="IPR029493">
    <property type="entry name" value="RecD2-like_HHH"/>
</dbReference>
<dbReference type="Pfam" id="PF13538">
    <property type="entry name" value="UvrD_C_2"/>
    <property type="match status" value="1"/>
</dbReference>
<reference evidence="5" key="1">
    <citation type="submission" date="2017-11" db="EMBL/GenBank/DDBJ databases">
        <authorList>
            <person name="Watanabe M."/>
            <person name="Kojima H."/>
        </authorList>
    </citation>
    <scope>NUCLEOTIDE SEQUENCE [LARGE SCALE GENOMIC DNA]</scope>
    <source>
        <strain evidence="5">Tokyo 01</strain>
    </source>
</reference>
<dbReference type="EMBL" id="BEXT01000001">
    <property type="protein sequence ID" value="GBC62570.1"/>
    <property type="molecule type" value="Genomic_DNA"/>
</dbReference>
<proteinExistence type="inferred from homology"/>
<dbReference type="NCBIfam" id="TIGR01448">
    <property type="entry name" value="recD_rel"/>
    <property type="match status" value="1"/>
</dbReference>
<dbReference type="Pfam" id="PF13245">
    <property type="entry name" value="AAA_19"/>
    <property type="match status" value="1"/>
</dbReference>
<dbReference type="GO" id="GO:0043139">
    <property type="term" value="F:5'-3' DNA helicase activity"/>
    <property type="evidence" value="ECO:0007669"/>
    <property type="project" value="InterPro"/>
</dbReference>
<dbReference type="Pfam" id="PF14520">
    <property type="entry name" value="HHH_5"/>
    <property type="match status" value="1"/>
</dbReference>